<gene>
    <name evidence="1" type="ORF">SAMN05444484_108237</name>
</gene>
<dbReference type="OrthoDB" id="1376780at2"/>
<keyword evidence="2" id="KW-1185">Reference proteome</keyword>
<evidence type="ECO:0000313" key="2">
    <source>
        <dbReference type="Proteomes" id="UP000184028"/>
    </source>
</evidence>
<proteinExistence type="predicted"/>
<sequence length="92" mass="11050">MIKKSTYIRSFTTNQQKQLEKVGKEQNFKTTPEILFFALDKYFEQKKEIEKLNGIISVKKEEIFQLNLKIDFFKSASKRIHELSDFLKKEKK</sequence>
<organism evidence="1 2">
    <name type="scientific">Flavobacterium chilense</name>
    <dbReference type="NCBI Taxonomy" id="946677"/>
    <lineage>
        <taxon>Bacteria</taxon>
        <taxon>Pseudomonadati</taxon>
        <taxon>Bacteroidota</taxon>
        <taxon>Flavobacteriia</taxon>
        <taxon>Flavobacteriales</taxon>
        <taxon>Flavobacteriaceae</taxon>
        <taxon>Flavobacterium</taxon>
    </lineage>
</organism>
<protein>
    <submittedName>
        <fullName evidence="1">Uncharacterized protein</fullName>
    </submittedName>
</protein>
<dbReference type="Proteomes" id="UP000184028">
    <property type="component" value="Unassembled WGS sequence"/>
</dbReference>
<dbReference type="AlphaFoldDB" id="A0A1M7L2X9"/>
<dbReference type="STRING" id="946677.SAMN05444484_108237"/>
<evidence type="ECO:0000313" key="1">
    <source>
        <dbReference type="EMBL" id="SHM72175.1"/>
    </source>
</evidence>
<name>A0A1M7L2X9_9FLAO</name>
<dbReference type="EMBL" id="FRBT01000008">
    <property type="protein sequence ID" value="SHM72175.1"/>
    <property type="molecule type" value="Genomic_DNA"/>
</dbReference>
<reference evidence="2" key="1">
    <citation type="submission" date="2016-11" db="EMBL/GenBank/DDBJ databases">
        <authorList>
            <person name="Varghese N."/>
            <person name="Submissions S."/>
        </authorList>
    </citation>
    <scope>NUCLEOTIDE SEQUENCE [LARGE SCALE GENOMIC DNA]</scope>
    <source>
        <strain evidence="2">DSM 24724</strain>
    </source>
</reference>
<dbReference type="RefSeq" id="WP_068844868.1">
    <property type="nucleotide sequence ID" value="NZ_FRBT01000008.1"/>
</dbReference>
<accession>A0A1M7L2X9</accession>